<name>A0AAW9SBK4_9BACT</name>
<reference evidence="3 4" key="1">
    <citation type="submission" date="2024-04" db="EMBL/GenBank/DDBJ databases">
        <title>Novel genus in family Flammeovirgaceae.</title>
        <authorList>
            <person name="Nguyen T.H."/>
            <person name="Vuong T.Q."/>
            <person name="Le H."/>
            <person name="Kim S.-G."/>
        </authorList>
    </citation>
    <scope>NUCLEOTIDE SEQUENCE [LARGE SCALE GENOMIC DNA]</scope>
    <source>
        <strain evidence="3 4">JCM 23209</strain>
    </source>
</reference>
<accession>A0AAW9SBK4</accession>
<dbReference type="InterPro" id="IPR008207">
    <property type="entry name" value="Sig_transdc_His_kin_Hpt_dom"/>
</dbReference>
<evidence type="ECO:0000313" key="3">
    <source>
        <dbReference type="EMBL" id="MEN7549739.1"/>
    </source>
</evidence>
<dbReference type="Proteomes" id="UP001403385">
    <property type="component" value="Unassembled WGS sequence"/>
</dbReference>
<sequence length="144" mass="16632">MSLATTNYNLSECISLSKHSEQRQKSDRQNQLTDFSYLKEISMGDDKMIENIIQLFLQKTPIKLKQLQQAVKTKDWAKVYHLAHALKSSMRLIGVNPQINHFASIEYVALHRKDLKTIPFLLQKSTAICIAIISELQQLDKLIY</sequence>
<comment type="caution">
    <text evidence="3">The sequence shown here is derived from an EMBL/GenBank/DDBJ whole genome shotgun (WGS) entry which is preliminary data.</text>
</comment>
<feature type="domain" description="HPt" evidence="2">
    <location>
        <begin position="45"/>
        <end position="144"/>
    </location>
</feature>
<feature type="modified residue" description="Phosphohistidine" evidence="1">
    <location>
        <position position="84"/>
    </location>
</feature>
<proteinExistence type="predicted"/>
<dbReference type="GO" id="GO:0000160">
    <property type="term" value="P:phosphorelay signal transduction system"/>
    <property type="evidence" value="ECO:0007669"/>
    <property type="project" value="InterPro"/>
</dbReference>
<dbReference type="EMBL" id="JBDKWZ010000010">
    <property type="protein sequence ID" value="MEN7549739.1"/>
    <property type="molecule type" value="Genomic_DNA"/>
</dbReference>
<dbReference type="Gene3D" id="1.20.120.160">
    <property type="entry name" value="HPT domain"/>
    <property type="match status" value="1"/>
</dbReference>
<dbReference type="SUPFAM" id="SSF47226">
    <property type="entry name" value="Histidine-containing phosphotransfer domain, HPT domain"/>
    <property type="match status" value="1"/>
</dbReference>
<dbReference type="AlphaFoldDB" id="A0AAW9SBK4"/>
<keyword evidence="4" id="KW-1185">Reference proteome</keyword>
<evidence type="ECO:0000256" key="1">
    <source>
        <dbReference type="PROSITE-ProRule" id="PRU00110"/>
    </source>
</evidence>
<gene>
    <name evidence="3" type="ORF">AAG747_17580</name>
</gene>
<protein>
    <submittedName>
        <fullName evidence="3">Hpt domain-containing protein</fullName>
    </submittedName>
</protein>
<organism evidence="3 4">
    <name type="scientific">Rapidithrix thailandica</name>
    <dbReference type="NCBI Taxonomy" id="413964"/>
    <lineage>
        <taxon>Bacteria</taxon>
        <taxon>Pseudomonadati</taxon>
        <taxon>Bacteroidota</taxon>
        <taxon>Cytophagia</taxon>
        <taxon>Cytophagales</taxon>
        <taxon>Flammeovirgaceae</taxon>
        <taxon>Rapidithrix</taxon>
    </lineage>
</organism>
<keyword evidence="1" id="KW-0597">Phosphoprotein</keyword>
<dbReference type="PROSITE" id="PS50894">
    <property type="entry name" value="HPT"/>
    <property type="match status" value="1"/>
</dbReference>
<dbReference type="Pfam" id="PF01627">
    <property type="entry name" value="Hpt"/>
    <property type="match status" value="1"/>
</dbReference>
<evidence type="ECO:0000259" key="2">
    <source>
        <dbReference type="PROSITE" id="PS50894"/>
    </source>
</evidence>
<evidence type="ECO:0000313" key="4">
    <source>
        <dbReference type="Proteomes" id="UP001403385"/>
    </source>
</evidence>
<dbReference type="GO" id="GO:0004672">
    <property type="term" value="F:protein kinase activity"/>
    <property type="evidence" value="ECO:0007669"/>
    <property type="project" value="UniProtKB-ARBA"/>
</dbReference>
<dbReference type="RefSeq" id="WP_346822517.1">
    <property type="nucleotide sequence ID" value="NZ_JBDKWZ010000010.1"/>
</dbReference>
<dbReference type="InterPro" id="IPR036641">
    <property type="entry name" value="HPT_dom_sf"/>
</dbReference>